<dbReference type="Proteomes" id="UP001615411">
    <property type="component" value="Unassembled WGS sequence"/>
</dbReference>
<organism evidence="1 2">
    <name type="scientific">Pseudomonas caricapapayae</name>
    <dbReference type="NCBI Taxonomy" id="46678"/>
    <lineage>
        <taxon>Bacteria</taxon>
        <taxon>Pseudomonadati</taxon>
        <taxon>Pseudomonadota</taxon>
        <taxon>Gammaproteobacteria</taxon>
        <taxon>Pseudomonadales</taxon>
        <taxon>Pseudomonadaceae</taxon>
        <taxon>Pseudomonas</taxon>
    </lineage>
</organism>
<name>A0ACC7LZP2_9PSED</name>
<gene>
    <name evidence="1" type="ORF">ACIKP7_19650</name>
</gene>
<keyword evidence="1" id="KW-0808">Transferase</keyword>
<dbReference type="EMBL" id="JBIUGF010000073">
    <property type="protein sequence ID" value="MFJ1340340.1"/>
    <property type="molecule type" value="Genomic_DNA"/>
</dbReference>
<accession>A0ACC7LZP2</accession>
<protein>
    <submittedName>
        <fullName evidence="1">Diguanylate cyclase</fullName>
        <ecNumber evidence="1">2.7.7.65</ecNumber>
    </submittedName>
</protein>
<evidence type="ECO:0000313" key="2">
    <source>
        <dbReference type="Proteomes" id="UP001615411"/>
    </source>
</evidence>
<keyword evidence="2" id="KW-1185">Reference proteome</keyword>
<comment type="caution">
    <text evidence="1">The sequence shown here is derived from an EMBL/GenBank/DDBJ whole genome shotgun (WGS) entry which is preliminary data.</text>
</comment>
<reference evidence="1" key="1">
    <citation type="submission" date="2024-10" db="EMBL/GenBank/DDBJ databases">
        <title>Aeromonas and Pseudomonas from the Cagarras Archipelago, Rio de Janeiro, Brazil.</title>
        <authorList>
            <person name="Canellas A.L.B."/>
            <person name="Laport M.S."/>
        </authorList>
    </citation>
    <scope>NUCLEOTIDE SEQUENCE</scope>
    <source>
        <strain evidence="1">ACP-7</strain>
    </source>
</reference>
<dbReference type="EC" id="2.7.7.65" evidence="1"/>
<evidence type="ECO:0000313" key="1">
    <source>
        <dbReference type="EMBL" id="MFJ1340340.1"/>
    </source>
</evidence>
<sequence length="518" mass="55651">MRNRLLPIDLRGLIFFVVLLSVLATLANGLIVAYRIQRDALIHSALEANSAYAAKVASSIDDFLTAAQSRLKYSADVLSSDWGNPAVLRAEARRLQAQDADFNSIVIVDDKGKVLQAYPDTLQIVGSTVRPDGLQSVLAQQRPLVSTAYLSVAGNLVVAISQPIFNASGKFLGAIGGSVYLLKQSALHSVISNHFHQEGTLALVVDGNRRLLYHPDHKRIGEALEGSEAVAAAFQGNMGSIQVTTGTGSSMLTGYAPVPQASWAVVVQLPAQRALSTLGQLLKEVFEGMIPAGIVGLGLIFAATALIARPLRQLSAIAQQLAAAETTTQLQRVNAWYREASAIRRAMLTGVQLLQQKLGRLTQEAQSDPLTGLANRRAMTAVLDLLDQAEQHYSVLSLDIDHFKRINDTFGHDAGDNALKFIAEILKRNSRTGDLVCRSGGEEFTLVLPDTPLEVAIVIAERIRESIAASEAPVVGKLTLSIGVACRCAESPTPEAVLKVADERLYRAKTEGRNRVVS</sequence>
<keyword evidence="1" id="KW-0548">Nucleotidyltransferase</keyword>
<proteinExistence type="predicted"/>